<feature type="compositionally biased region" description="Basic residues" evidence="1">
    <location>
        <begin position="42"/>
        <end position="70"/>
    </location>
</feature>
<dbReference type="AlphaFoldDB" id="A0A6J4TV38"/>
<protein>
    <submittedName>
        <fullName evidence="2">NAD(P) transhydrogenase alpha subunit</fullName>
        <ecNumber evidence="2">1.6.1.2</ecNumber>
    </submittedName>
</protein>
<evidence type="ECO:0000313" key="2">
    <source>
        <dbReference type="EMBL" id="CAA9531786.1"/>
    </source>
</evidence>
<dbReference type="GO" id="GO:0016491">
    <property type="term" value="F:oxidoreductase activity"/>
    <property type="evidence" value="ECO:0007669"/>
    <property type="project" value="UniProtKB-KW"/>
</dbReference>
<reference evidence="2" key="1">
    <citation type="submission" date="2020-02" db="EMBL/GenBank/DDBJ databases">
        <authorList>
            <person name="Meier V. D."/>
        </authorList>
    </citation>
    <scope>NUCLEOTIDE SEQUENCE</scope>
    <source>
        <strain evidence="2">AVDCRST_MAG85</strain>
    </source>
</reference>
<proteinExistence type="predicted"/>
<dbReference type="EMBL" id="CADCVT010000421">
    <property type="protein sequence ID" value="CAA9531786.1"/>
    <property type="molecule type" value="Genomic_DNA"/>
</dbReference>
<organism evidence="2">
    <name type="scientific">uncultured Solirubrobacteraceae bacterium</name>
    <dbReference type="NCBI Taxonomy" id="1162706"/>
    <lineage>
        <taxon>Bacteria</taxon>
        <taxon>Bacillati</taxon>
        <taxon>Actinomycetota</taxon>
        <taxon>Thermoleophilia</taxon>
        <taxon>Solirubrobacterales</taxon>
        <taxon>Solirubrobacteraceae</taxon>
        <taxon>environmental samples</taxon>
    </lineage>
</organism>
<name>A0A6J4TV38_9ACTN</name>
<evidence type="ECO:0000256" key="1">
    <source>
        <dbReference type="SAM" id="MobiDB-lite"/>
    </source>
</evidence>
<feature type="compositionally biased region" description="Basic residues" evidence="1">
    <location>
        <begin position="83"/>
        <end position="92"/>
    </location>
</feature>
<feature type="compositionally biased region" description="Low complexity" evidence="1">
    <location>
        <begin position="101"/>
        <end position="113"/>
    </location>
</feature>
<accession>A0A6J4TV38</accession>
<feature type="non-terminal residue" evidence="2">
    <location>
        <position position="1"/>
    </location>
</feature>
<dbReference type="EC" id="1.6.1.2" evidence="2"/>
<gene>
    <name evidence="2" type="ORF">AVDCRST_MAG85-3741</name>
</gene>
<feature type="non-terminal residue" evidence="2">
    <location>
        <position position="113"/>
    </location>
</feature>
<sequence length="113" mass="13161">EPRDRRNRGRLAGAAHHRDRDRRAVRVPRLPADLEGPQHAPHAAHVRHERHPRHRPARRPAGDRRRRGLRQRPDPRDRDRVRHDQRRRRLPRHGPDARDVQAQGPAAGSAGSM</sequence>
<feature type="compositionally biased region" description="Low complexity" evidence="1">
    <location>
        <begin position="27"/>
        <end position="41"/>
    </location>
</feature>
<feature type="compositionally biased region" description="Basic residues" evidence="1">
    <location>
        <begin position="1"/>
        <end position="15"/>
    </location>
</feature>
<feature type="compositionally biased region" description="Basic and acidic residues" evidence="1">
    <location>
        <begin position="71"/>
        <end position="82"/>
    </location>
</feature>
<feature type="region of interest" description="Disordered" evidence="1">
    <location>
        <begin position="1"/>
        <end position="113"/>
    </location>
</feature>
<keyword evidence="2" id="KW-0560">Oxidoreductase</keyword>